<dbReference type="Proteomes" id="UP001221757">
    <property type="component" value="Unassembled WGS sequence"/>
</dbReference>
<feature type="non-terminal residue" evidence="1">
    <location>
        <position position="84"/>
    </location>
</feature>
<protein>
    <submittedName>
        <fullName evidence="1">Uncharacterized protein</fullName>
    </submittedName>
</protein>
<dbReference type="EMBL" id="JARKIE010000218">
    <property type="protein sequence ID" value="KAJ7664915.1"/>
    <property type="molecule type" value="Genomic_DNA"/>
</dbReference>
<comment type="caution">
    <text evidence="1">The sequence shown here is derived from an EMBL/GenBank/DDBJ whole genome shotgun (WGS) entry which is preliminary data.</text>
</comment>
<name>A0AAD7CUX9_MYCRO</name>
<proteinExistence type="predicted"/>
<sequence length="84" mass="9383">MYVWQVAGLVLRAALLFSWVRRSPSTRTLTHLLGWSLSWASPIPLTTGILPKEDTLQALDIVLRDERRRGSQLIVGRTRLTGGG</sequence>
<evidence type="ECO:0000313" key="1">
    <source>
        <dbReference type="EMBL" id="KAJ7664915.1"/>
    </source>
</evidence>
<organism evidence="1 2">
    <name type="scientific">Mycena rosella</name>
    <name type="common">Pink bonnet</name>
    <name type="synonym">Agaricus rosellus</name>
    <dbReference type="NCBI Taxonomy" id="1033263"/>
    <lineage>
        <taxon>Eukaryota</taxon>
        <taxon>Fungi</taxon>
        <taxon>Dikarya</taxon>
        <taxon>Basidiomycota</taxon>
        <taxon>Agaricomycotina</taxon>
        <taxon>Agaricomycetes</taxon>
        <taxon>Agaricomycetidae</taxon>
        <taxon>Agaricales</taxon>
        <taxon>Marasmiineae</taxon>
        <taxon>Mycenaceae</taxon>
        <taxon>Mycena</taxon>
    </lineage>
</organism>
<evidence type="ECO:0000313" key="2">
    <source>
        <dbReference type="Proteomes" id="UP001221757"/>
    </source>
</evidence>
<keyword evidence="2" id="KW-1185">Reference proteome</keyword>
<accession>A0AAD7CUX9</accession>
<dbReference type="AlphaFoldDB" id="A0AAD7CUX9"/>
<reference evidence="1" key="1">
    <citation type="submission" date="2023-03" db="EMBL/GenBank/DDBJ databases">
        <title>Massive genome expansion in bonnet fungi (Mycena s.s.) driven by repeated elements and novel gene families across ecological guilds.</title>
        <authorList>
            <consortium name="Lawrence Berkeley National Laboratory"/>
            <person name="Harder C.B."/>
            <person name="Miyauchi S."/>
            <person name="Viragh M."/>
            <person name="Kuo A."/>
            <person name="Thoen E."/>
            <person name="Andreopoulos B."/>
            <person name="Lu D."/>
            <person name="Skrede I."/>
            <person name="Drula E."/>
            <person name="Henrissat B."/>
            <person name="Morin E."/>
            <person name="Kohler A."/>
            <person name="Barry K."/>
            <person name="LaButti K."/>
            <person name="Morin E."/>
            <person name="Salamov A."/>
            <person name="Lipzen A."/>
            <person name="Mereny Z."/>
            <person name="Hegedus B."/>
            <person name="Baldrian P."/>
            <person name="Stursova M."/>
            <person name="Weitz H."/>
            <person name="Taylor A."/>
            <person name="Grigoriev I.V."/>
            <person name="Nagy L.G."/>
            <person name="Martin F."/>
            <person name="Kauserud H."/>
        </authorList>
    </citation>
    <scope>NUCLEOTIDE SEQUENCE</scope>
    <source>
        <strain evidence="1">CBHHK067</strain>
    </source>
</reference>
<gene>
    <name evidence="1" type="ORF">B0H17DRAFT_1091134</name>
</gene>